<evidence type="ECO:0000313" key="2">
    <source>
        <dbReference type="EMBL" id="TSJ42417.1"/>
    </source>
</evidence>
<dbReference type="SUPFAM" id="SSF51905">
    <property type="entry name" value="FAD/NAD(P)-binding domain"/>
    <property type="match status" value="1"/>
</dbReference>
<dbReference type="InterPro" id="IPR049516">
    <property type="entry name" value="FAD-depend_C"/>
</dbReference>
<dbReference type="PIRSF" id="PIRSF038984">
    <property type="entry name" value="FAD_binding_protein"/>
    <property type="match status" value="1"/>
</dbReference>
<organism evidence="2 3">
    <name type="scientific">Fluviicola chungangensis</name>
    <dbReference type="NCBI Taxonomy" id="2597671"/>
    <lineage>
        <taxon>Bacteria</taxon>
        <taxon>Pseudomonadati</taxon>
        <taxon>Bacteroidota</taxon>
        <taxon>Flavobacteriia</taxon>
        <taxon>Flavobacteriales</taxon>
        <taxon>Crocinitomicaceae</taxon>
        <taxon>Fluviicola</taxon>
    </lineage>
</organism>
<evidence type="ECO:0000259" key="1">
    <source>
        <dbReference type="Pfam" id="PF21688"/>
    </source>
</evidence>
<accession>A0A556MR79</accession>
<dbReference type="AlphaFoldDB" id="A0A556MR79"/>
<reference evidence="2 3" key="1">
    <citation type="submission" date="2019-07" db="EMBL/GenBank/DDBJ databases">
        <authorList>
            <person name="Huq M.A."/>
        </authorList>
    </citation>
    <scope>NUCLEOTIDE SEQUENCE [LARGE SCALE GENOMIC DNA]</scope>
    <source>
        <strain evidence="2 3">MAH-3</strain>
    </source>
</reference>
<dbReference type="PANTHER" id="PTHR42842:SF3">
    <property type="entry name" value="FAD_NAD(P)-BINDING OXIDOREDUCTASE FAMILY PROTEIN"/>
    <property type="match status" value="1"/>
</dbReference>
<dbReference type="PANTHER" id="PTHR42842">
    <property type="entry name" value="FAD/NAD(P)-BINDING OXIDOREDUCTASE"/>
    <property type="match status" value="1"/>
</dbReference>
<proteinExistence type="predicted"/>
<gene>
    <name evidence="2" type="ORF">FO442_11665</name>
</gene>
<dbReference type="PRINTS" id="PR00411">
    <property type="entry name" value="PNDRDTASEI"/>
</dbReference>
<keyword evidence="3" id="KW-1185">Reference proteome</keyword>
<sequence length="517" mass="57232">MQVQFQFSPEEAKDELFIRSAISRELNIPAGSFAYKWHKRSIDARKRDIKINASFEVFPDGIIPAFDAEFNPQKVTENSKTVHIIGAGPAGLYAGLRALELGLKPIVFERGKDVRARRRDLAKLNKEHQVNPESNYCFGEGGAGTYSDGKLYTRSKKRGDVMRALKWFVHFDAHEDIIVDAHPHIGTNKLPQIIVAMRNCIREFGGEVHFESKLTDIEMTDGAVRAIEINEQTKIPCNALILATGHSARDIFYLLKEKQVAIQAKAFALGVRVEHTQELIDEIQYHGRHNDWFLPPASYSLVTQVQDKGVYSFCMCPGGIIAPCATADGEVVTNGWSPSKRNNPTSNSGIVVSVEPGELPGYSPDNPLVGLEFQQKVERDCWKAAGSTQAVPAQRLKDFVEGRKSIDFPRTSYQPGIVSVDLNTVLPDFIAKRLRQAFIDFDRKMRGFLTNDAVLHAPESRTSSPVSVPRDNETCMSINTKGLFPCGEGAGYAGGIISAAIDGMKCADAVKTYLEQN</sequence>
<dbReference type="PRINTS" id="PR00368">
    <property type="entry name" value="FADPNR"/>
</dbReference>
<dbReference type="RefSeq" id="WP_144333372.1">
    <property type="nucleotide sequence ID" value="NZ_VLPL01000005.1"/>
</dbReference>
<dbReference type="InterPro" id="IPR036188">
    <property type="entry name" value="FAD/NAD-bd_sf"/>
</dbReference>
<dbReference type="Proteomes" id="UP000316008">
    <property type="component" value="Unassembled WGS sequence"/>
</dbReference>
<name>A0A556MR79_9FLAO</name>
<comment type="caution">
    <text evidence="2">The sequence shown here is derived from an EMBL/GenBank/DDBJ whole genome shotgun (WGS) entry which is preliminary data.</text>
</comment>
<protein>
    <submittedName>
        <fullName evidence="2">FAD-binding protein</fullName>
    </submittedName>
</protein>
<evidence type="ECO:0000313" key="3">
    <source>
        <dbReference type="Proteomes" id="UP000316008"/>
    </source>
</evidence>
<dbReference type="EMBL" id="VLPL01000005">
    <property type="protein sequence ID" value="TSJ42417.1"/>
    <property type="molecule type" value="Genomic_DNA"/>
</dbReference>
<dbReference type="InterPro" id="IPR028348">
    <property type="entry name" value="FAD-binding_protein"/>
</dbReference>
<feature type="domain" description="FAD-dependent protein C-terminal" evidence="1">
    <location>
        <begin position="266"/>
        <end position="462"/>
    </location>
</feature>
<dbReference type="Gene3D" id="3.50.50.60">
    <property type="entry name" value="FAD/NAD(P)-binding domain"/>
    <property type="match status" value="2"/>
</dbReference>
<dbReference type="Pfam" id="PF21688">
    <property type="entry name" value="FAD-depend_C"/>
    <property type="match status" value="1"/>
</dbReference>
<dbReference type="OrthoDB" id="9772594at2"/>